<protein>
    <recommendedName>
        <fullName evidence="4">ATP-grasp-modified RiPP</fullName>
    </recommendedName>
</protein>
<feature type="region of interest" description="Disordered" evidence="1">
    <location>
        <begin position="67"/>
        <end position="99"/>
    </location>
</feature>
<keyword evidence="3" id="KW-1185">Reference proteome</keyword>
<dbReference type="RefSeq" id="WP_161694074.1">
    <property type="nucleotide sequence ID" value="NZ_JAAAHS010000019.1"/>
</dbReference>
<comment type="caution">
    <text evidence="2">The sequence shown here is derived from an EMBL/GenBank/DDBJ whole genome shotgun (WGS) entry which is preliminary data.</text>
</comment>
<evidence type="ECO:0000256" key="1">
    <source>
        <dbReference type="SAM" id="MobiDB-lite"/>
    </source>
</evidence>
<accession>A0A964UK98</accession>
<reference evidence="2" key="1">
    <citation type="submission" date="2020-01" db="EMBL/GenBank/DDBJ databases">
        <title>Whole-genome analyses of novel actinobacteria.</title>
        <authorList>
            <person name="Sahin N."/>
        </authorList>
    </citation>
    <scope>NUCLEOTIDE SEQUENCE</scope>
    <source>
        <strain evidence="2">YC537</strain>
    </source>
</reference>
<proteinExistence type="predicted"/>
<dbReference type="OrthoDB" id="4255183at2"/>
<dbReference type="AlphaFoldDB" id="A0A964UK98"/>
<evidence type="ECO:0000313" key="2">
    <source>
        <dbReference type="EMBL" id="NBE50744.1"/>
    </source>
</evidence>
<sequence>MSTAIVHPREVFPLAPEGGRITYSSAPPSAPDSRPWILRFARVPDAAHATVKPPAVYDNELQMSRGLYDGPLPYMQTHSPTIPDGNPGNPPPLDEGAKD</sequence>
<organism evidence="2 3">
    <name type="scientific">Streptomyces boluensis</name>
    <dbReference type="NCBI Taxonomy" id="1775135"/>
    <lineage>
        <taxon>Bacteria</taxon>
        <taxon>Bacillati</taxon>
        <taxon>Actinomycetota</taxon>
        <taxon>Actinomycetes</taxon>
        <taxon>Kitasatosporales</taxon>
        <taxon>Streptomycetaceae</taxon>
        <taxon>Streptomyces</taxon>
    </lineage>
</organism>
<gene>
    <name evidence="2" type="ORF">GUY60_04725</name>
</gene>
<dbReference type="EMBL" id="JAAAHS010000019">
    <property type="protein sequence ID" value="NBE50744.1"/>
    <property type="molecule type" value="Genomic_DNA"/>
</dbReference>
<evidence type="ECO:0008006" key="4">
    <source>
        <dbReference type="Google" id="ProtNLM"/>
    </source>
</evidence>
<dbReference type="Proteomes" id="UP000598297">
    <property type="component" value="Unassembled WGS sequence"/>
</dbReference>
<name>A0A964UK98_9ACTN</name>
<evidence type="ECO:0000313" key="3">
    <source>
        <dbReference type="Proteomes" id="UP000598297"/>
    </source>
</evidence>